<feature type="compositionally biased region" description="Basic and acidic residues" evidence="5">
    <location>
        <begin position="16"/>
        <end position="46"/>
    </location>
</feature>
<dbReference type="Proteomes" id="UP000091956">
    <property type="component" value="Unassembled WGS sequence"/>
</dbReference>
<accession>A0A1B8GIC8</accession>
<evidence type="ECO:0000313" key="7">
    <source>
        <dbReference type="EMBL" id="OBT95555.1"/>
    </source>
</evidence>
<protein>
    <submittedName>
        <fullName evidence="7">Uncharacterized protein</fullName>
    </submittedName>
</protein>
<dbReference type="RefSeq" id="XP_018129288.1">
    <property type="nucleotide sequence ID" value="XM_018275418.2"/>
</dbReference>
<dbReference type="SUPFAM" id="SSF144083">
    <property type="entry name" value="Magnesium transport protein CorA, transmembrane region"/>
    <property type="match status" value="1"/>
</dbReference>
<dbReference type="Pfam" id="PF01544">
    <property type="entry name" value="CorA"/>
    <property type="match status" value="1"/>
</dbReference>
<evidence type="ECO:0000313" key="8">
    <source>
        <dbReference type="Proteomes" id="UP000091956"/>
    </source>
</evidence>
<evidence type="ECO:0000256" key="3">
    <source>
        <dbReference type="ARBA" id="ARBA00022989"/>
    </source>
</evidence>
<evidence type="ECO:0000256" key="5">
    <source>
        <dbReference type="SAM" id="MobiDB-lite"/>
    </source>
</evidence>
<proteinExistence type="predicted"/>
<reference evidence="8" key="2">
    <citation type="journal article" date="2018" name="Nat. Commun.">
        <title>Extreme sensitivity to ultraviolet light in the fungal pathogen causing white-nose syndrome of bats.</title>
        <authorList>
            <person name="Palmer J.M."/>
            <person name="Drees K.P."/>
            <person name="Foster J.T."/>
            <person name="Lindner D.L."/>
        </authorList>
    </citation>
    <scope>NUCLEOTIDE SEQUENCE [LARGE SCALE GENOMIC DNA]</scope>
    <source>
        <strain evidence="8">UAMH 10579</strain>
    </source>
</reference>
<feature type="region of interest" description="Disordered" evidence="5">
    <location>
        <begin position="547"/>
        <end position="643"/>
    </location>
</feature>
<evidence type="ECO:0000256" key="4">
    <source>
        <dbReference type="ARBA" id="ARBA00023136"/>
    </source>
</evidence>
<keyword evidence="2 6" id="KW-0812">Transmembrane</keyword>
<dbReference type="EMBL" id="KV460234">
    <property type="protein sequence ID" value="OBT95555.1"/>
    <property type="molecule type" value="Genomic_DNA"/>
</dbReference>
<dbReference type="Gene3D" id="1.20.58.340">
    <property type="entry name" value="Magnesium transport protein CorA, transmembrane region"/>
    <property type="match status" value="1"/>
</dbReference>
<keyword evidence="4 6" id="KW-0472">Membrane</keyword>
<keyword evidence="8" id="KW-1185">Reference proteome</keyword>
<reference evidence="7 8" key="1">
    <citation type="submission" date="2016-03" db="EMBL/GenBank/DDBJ databases">
        <title>Comparative genomics of Pseudogymnoascus destructans, the fungus causing white-nose syndrome of bats.</title>
        <authorList>
            <person name="Palmer J.M."/>
            <person name="Drees K.P."/>
            <person name="Foster J.T."/>
            <person name="Lindner D.L."/>
        </authorList>
    </citation>
    <scope>NUCLEOTIDE SEQUENCE [LARGE SCALE GENOMIC DNA]</scope>
    <source>
        <strain evidence="7 8">UAMH 10579</strain>
    </source>
</reference>
<dbReference type="GO" id="GO:0016020">
    <property type="term" value="C:membrane"/>
    <property type="evidence" value="ECO:0007669"/>
    <property type="project" value="UniProtKB-SubCell"/>
</dbReference>
<evidence type="ECO:0000256" key="6">
    <source>
        <dbReference type="SAM" id="Phobius"/>
    </source>
</evidence>
<dbReference type="STRING" id="342668.A0A1B8GIC8"/>
<feature type="region of interest" description="Disordered" evidence="5">
    <location>
        <begin position="1"/>
        <end position="46"/>
    </location>
</feature>
<evidence type="ECO:0000256" key="2">
    <source>
        <dbReference type="ARBA" id="ARBA00022692"/>
    </source>
</evidence>
<dbReference type="InterPro" id="IPR045863">
    <property type="entry name" value="CorA_TM1_TM2"/>
</dbReference>
<evidence type="ECO:0000256" key="1">
    <source>
        <dbReference type="ARBA" id="ARBA00004141"/>
    </source>
</evidence>
<feature type="transmembrane region" description="Helical" evidence="6">
    <location>
        <begin position="1187"/>
        <end position="1208"/>
    </location>
</feature>
<feature type="compositionally biased region" description="Polar residues" evidence="5">
    <location>
        <begin position="632"/>
        <end position="642"/>
    </location>
</feature>
<comment type="subcellular location">
    <subcellularLocation>
        <location evidence="1">Membrane</location>
        <topology evidence="1">Multi-pass membrane protein</topology>
    </subcellularLocation>
</comment>
<dbReference type="GeneID" id="28839346"/>
<organism evidence="7 8">
    <name type="scientific">Pseudogymnoascus verrucosus</name>
    <dbReference type="NCBI Taxonomy" id="342668"/>
    <lineage>
        <taxon>Eukaryota</taxon>
        <taxon>Fungi</taxon>
        <taxon>Dikarya</taxon>
        <taxon>Ascomycota</taxon>
        <taxon>Pezizomycotina</taxon>
        <taxon>Leotiomycetes</taxon>
        <taxon>Thelebolales</taxon>
        <taxon>Thelebolaceae</taxon>
        <taxon>Pseudogymnoascus</taxon>
    </lineage>
</organism>
<feature type="region of interest" description="Disordered" evidence="5">
    <location>
        <begin position="672"/>
        <end position="705"/>
    </location>
</feature>
<sequence length="1284" mass="145761">MSKERLSDYQWPSRAPRPDTRPVRFDLDSERENDRRRAERSLRGSRDASGFVDENFTFVPARSRIGRDRNKDRIIEDRERSLSPKFTEEPIASDNSDIIITAGPDSNDDEYGVHAHSYRGRRSSNYSLSRFDERESSHFTRPRHRRRLNRFLGQRRDSLESSASCSASDSDISDDAYSFTLTRHKRTISGIEIISDAASEGSEGDVGGVEPEKIVTQSLLAPKIQNVFDSRYTGEGSVGGVQNARITVLPTPPQSHGQKKNRPPLFKWIHFEDSAMNFDDFQNGVAAVAGLSDIERQAISRLLARVGKRFDKPFQTSSGMKAKFLMPSLTAENIINQTGSKTSKPRVVTWMSLPHFTLQKYKAGPATARPADHPIRSLMQARFSLVQRGRDMQQAVCHLLDTPDDYCFHIAQTWYLILDDSLLITCAGIRMSSLQGDAIKIAPEPSSKHWPPFILVSSGRCLLWCFKVDECQTWFDFVLLFGEFWPRRLEFKHNGKTIRAADWPRIIALAKRTNVRLTVDHRAPLRDKFEAPDNFIPVMRDYGKATSASKPTVTLKEQPGANTSSTIPGFVIHEYDKPPKQNMTGPPPDKGQQQTAKPVTAEDAPEKSSAPSTEGYFDKPKPKPATAARPENSLNLPAVQNSPPKPDNIFAGFYVFAWLNSHPTTMLSPPLFASPLERSQSRNRSSISPSGVREETPTPKATPDIQWRVEEQDIRADLGEVDDFLKARSSVSDRIVYQECPLSSRNSIVEQLTRVKTKLMSSEKVNPEKVKILGTKEAIAAAADQIFQFFLPVTFEGPTVQKYWGAIDSLILPDKSQKVKAQEKTSQYYQGRQYWPKERRKRNFGCRNEDVPYIAEFLGQIARQVQPFKEFYAEARPADRLNIHLPEEFPKAWLYLLISVASTTKDMAVFEDQNSVVHDLLDRGMRKVVQETSKKSLLDSLVFTPFELATLINFQLLEGVTPYSQDIIEPYWQYLRSLEADIAANPVDRNHQDRIALFKQEIYVINDTLNQQRRLLMLASPSASFRNSAAAFQNTHLNKIANDDYRSVVPNVYTQQPTMHAFNNATNHTRYEAANIEPFDVPIVVDNQGRSRTSQLSPTHPNGVLGILIYDAISLVDHKLRDIREMHDWVSHLQASNLQKIDTNKDRQEAAIYAFTIVTIVFLPLSTVAGIMGMNTVDIRDMEFGQWVFWASAIPLMIIVITLCLIWAGELGNFWKGFRDLWRRRESAGRKKVRKAAVNFAPTMAYTPMDRSSMYNTGASPERDFDRHSVVIRERNRPEYLRGL</sequence>
<dbReference type="OrthoDB" id="5286874at2759"/>
<dbReference type="InterPro" id="IPR002523">
    <property type="entry name" value="MgTranspt_CorA/ZnTranspt_ZntB"/>
</dbReference>
<dbReference type="GO" id="GO:0046873">
    <property type="term" value="F:metal ion transmembrane transporter activity"/>
    <property type="evidence" value="ECO:0007669"/>
    <property type="project" value="InterPro"/>
</dbReference>
<keyword evidence="3 6" id="KW-1133">Transmembrane helix</keyword>
<gene>
    <name evidence="7" type="ORF">VE01_05960</name>
</gene>
<feature type="transmembrane region" description="Helical" evidence="6">
    <location>
        <begin position="1150"/>
        <end position="1175"/>
    </location>
</feature>
<name>A0A1B8GIC8_9PEZI</name>